<dbReference type="InterPro" id="IPR040392">
    <property type="entry name" value="PKHA4-7_PH"/>
</dbReference>
<dbReference type="AlphaFoldDB" id="A0A0D2WSU3"/>
<evidence type="ECO:0008006" key="7">
    <source>
        <dbReference type="Google" id="ProtNLM"/>
    </source>
</evidence>
<dbReference type="RefSeq" id="XP_004346887.1">
    <property type="nucleotide sequence ID" value="XM_004346837.2"/>
</dbReference>
<dbReference type="PhylomeDB" id="A0A0D2WSU3"/>
<dbReference type="STRING" id="595528.A0A0D2WSU3"/>
<dbReference type="Proteomes" id="UP000008743">
    <property type="component" value="Unassembled WGS sequence"/>
</dbReference>
<evidence type="ECO:0000313" key="6">
    <source>
        <dbReference type="Proteomes" id="UP000008743"/>
    </source>
</evidence>
<dbReference type="CDD" id="cd13248">
    <property type="entry name" value="PH_PEPP1_2_3"/>
    <property type="match status" value="1"/>
</dbReference>
<feature type="compositionally biased region" description="Polar residues" evidence="2">
    <location>
        <begin position="329"/>
        <end position="339"/>
    </location>
</feature>
<evidence type="ECO:0000256" key="1">
    <source>
        <dbReference type="SAM" id="Coils"/>
    </source>
</evidence>
<dbReference type="SUPFAM" id="SSF50156">
    <property type="entry name" value="PDZ domain-like"/>
    <property type="match status" value="1"/>
</dbReference>
<feature type="region of interest" description="Disordered" evidence="2">
    <location>
        <begin position="830"/>
        <end position="850"/>
    </location>
</feature>
<dbReference type="CDD" id="cd00136">
    <property type="entry name" value="PDZ_canonical"/>
    <property type="match status" value="1"/>
</dbReference>
<reference evidence="6" key="1">
    <citation type="submission" date="2011-02" db="EMBL/GenBank/DDBJ databases">
        <title>The Genome Sequence of Capsaspora owczarzaki ATCC 30864.</title>
        <authorList>
            <person name="Russ C."/>
            <person name="Cuomo C."/>
            <person name="Burger G."/>
            <person name="Gray M.W."/>
            <person name="Holland P.W.H."/>
            <person name="King N."/>
            <person name="Lang F.B.F."/>
            <person name="Roger A.J."/>
            <person name="Ruiz-Trillo I."/>
            <person name="Young S.K."/>
            <person name="Zeng Q."/>
            <person name="Gargeya S."/>
            <person name="Alvarado L."/>
            <person name="Berlin A."/>
            <person name="Chapman S.B."/>
            <person name="Chen Z."/>
            <person name="Freedman E."/>
            <person name="Gellesch M."/>
            <person name="Goldberg J."/>
            <person name="Griggs A."/>
            <person name="Gujja S."/>
            <person name="Heilman E."/>
            <person name="Heiman D."/>
            <person name="Howarth C."/>
            <person name="Mehta T."/>
            <person name="Neiman D."/>
            <person name="Pearson M."/>
            <person name="Roberts A."/>
            <person name="Saif S."/>
            <person name="Shea T."/>
            <person name="Shenoy N."/>
            <person name="Sisk P."/>
            <person name="Stolte C."/>
            <person name="Sykes S."/>
            <person name="White J."/>
            <person name="Yandava C."/>
            <person name="Haas B."/>
            <person name="Nusbaum C."/>
            <person name="Birren B."/>
        </authorList>
    </citation>
    <scope>NUCLEOTIDE SEQUENCE</scope>
    <source>
        <strain evidence="6">ATCC 30864</strain>
    </source>
</reference>
<evidence type="ECO:0000259" key="3">
    <source>
        <dbReference type="SMART" id="SM00228"/>
    </source>
</evidence>
<name>A0A0D2WSU3_CAPO3</name>
<dbReference type="eggNOG" id="KOG1738">
    <property type="taxonomic scope" value="Eukaryota"/>
</dbReference>
<dbReference type="Gene3D" id="2.30.29.30">
    <property type="entry name" value="Pleckstrin-homology domain (PH domain)/Phosphotyrosine-binding domain (PTB)"/>
    <property type="match status" value="1"/>
</dbReference>
<feature type="coiled-coil region" evidence="1">
    <location>
        <begin position="895"/>
        <end position="922"/>
    </location>
</feature>
<dbReference type="InterPro" id="IPR036034">
    <property type="entry name" value="PDZ_sf"/>
</dbReference>
<feature type="compositionally biased region" description="Low complexity" evidence="2">
    <location>
        <begin position="357"/>
        <end position="369"/>
    </location>
</feature>
<feature type="region of interest" description="Disordered" evidence="2">
    <location>
        <begin position="770"/>
        <end position="817"/>
    </location>
</feature>
<evidence type="ECO:0000313" key="5">
    <source>
        <dbReference type="EMBL" id="KJE94573.1"/>
    </source>
</evidence>
<dbReference type="InParanoid" id="A0A0D2WSU3"/>
<keyword evidence="1" id="KW-0175">Coiled coil</keyword>
<dbReference type="InterPro" id="IPR051566">
    <property type="entry name" value="CNKSR"/>
</dbReference>
<feature type="domain" description="PDZ" evidence="3">
    <location>
        <begin position="417"/>
        <end position="491"/>
    </location>
</feature>
<dbReference type="SMART" id="SM00228">
    <property type="entry name" value="PDZ"/>
    <property type="match status" value="1"/>
</dbReference>
<dbReference type="Pfam" id="PF00595">
    <property type="entry name" value="PDZ"/>
    <property type="match status" value="1"/>
</dbReference>
<accession>A0A0D2WSU3</accession>
<sequence>MAATASASASLPKPSRGMTVDEVADWVVALGGPSQAYSPFAARLRAAGFDGARLFALAETSAVAAAAGTATSSGSGGGGGATQQPAASASTSASALALNGTSAAQLEALLAAAEGSTVDSTTGAARTPLGHREHLLAVVTEAALELSLRDEGYIQREMERCIDGVMRATDADNHDASIEYSMAFANLIRRAVAALDPIVLPIGDRSVLRARQQTLALLSELCRLCDAVAVDGTHEITTSSVNACVLTLAEAAGSLLLAGHISAADVQDASELSPEIAQNLEDDEGETMTPGAMTPSSPVPTSPRLIPPSVRAPLPPQQPPSSDSLGGSATPSSELSSLNIPAGTRLRETALDDPESEISITSPTSSSSSPLPPSDKSEEDRLESLQLQEQESLYAQDHKNNAKIPTHKVALTKKSSERFGLAIALGGAYNNLVVVGKLLPNGVADLSKQVHVGDEIVAINSQSVIGFQPENVKTLIIVAADAVTLELRTYPPEHPNSYQSTKKASELRATITSSVTAQPHISTATKSPANTAAKVARSGGKPTLQTGPIANGAAYETHVAGGVVLRRPVVQTAASMIPAASADREPLKPASKTTDDLAREPPAPQRKNSAPTLHAIPAPEDVLVPMPPTENLPTVDMPHNVPIACRDLINPRCSGWLWKLGGSGLTPKNWRRRWFVLHECNLYYFKTAFDRKALGMIILPSFSITDASEVKKKFAFKAAHTNMRTYYFFAETREDMLKWMNYMSLAAIRFFADTDNMTPSYQVLAPSKGLAVSDGSGGAAEKSSTKKSIRKQTSLPVEKSDAKKQNSQPTDKMKKQPSIDELAEFNNRQSLYDPNFGLPRPGRDAAPVQPKSSPAAVLASADDANLPAAVIAARNAAASKAAQPKRVRMQHEEASLDLQGKAKALRERLAKKEREFAELCNLFGSEISSERLQQFMMAARQRDSIYFGLDKETLDTLKNLP</sequence>
<feature type="region of interest" description="Disordered" evidence="2">
    <location>
        <begin position="580"/>
        <end position="612"/>
    </location>
</feature>
<dbReference type="InterPro" id="IPR001849">
    <property type="entry name" value="PH_domain"/>
</dbReference>
<feature type="compositionally biased region" description="Basic and acidic residues" evidence="2">
    <location>
        <begin position="582"/>
        <end position="599"/>
    </location>
</feature>
<feature type="domain" description="PH" evidence="4">
    <location>
        <begin position="651"/>
        <end position="750"/>
    </location>
</feature>
<gene>
    <name evidence="5" type="ORF">CAOG_005202</name>
</gene>
<evidence type="ECO:0000259" key="4">
    <source>
        <dbReference type="SMART" id="SM00233"/>
    </source>
</evidence>
<dbReference type="PANTHER" id="PTHR12844">
    <property type="entry name" value="CONNECTOR ENCHANCER OF KINASE SUPPRESSOR OF RAS"/>
    <property type="match status" value="1"/>
</dbReference>
<keyword evidence="6" id="KW-1185">Reference proteome</keyword>
<dbReference type="InterPro" id="IPR001478">
    <property type="entry name" value="PDZ"/>
</dbReference>
<organism evidence="5 6">
    <name type="scientific">Capsaspora owczarzaki (strain ATCC 30864)</name>
    <dbReference type="NCBI Taxonomy" id="595528"/>
    <lineage>
        <taxon>Eukaryota</taxon>
        <taxon>Filasterea</taxon>
        <taxon>Capsaspora</taxon>
    </lineage>
</organism>
<evidence type="ECO:0000256" key="2">
    <source>
        <dbReference type="SAM" id="MobiDB-lite"/>
    </source>
</evidence>
<dbReference type="OrthoDB" id="74412at2759"/>
<dbReference type="PANTHER" id="PTHR12844:SF42">
    <property type="entry name" value="CONNECTOR ENHANCER OF KSR PROTEIN CNK"/>
    <property type="match status" value="1"/>
</dbReference>
<dbReference type="InterPro" id="IPR011993">
    <property type="entry name" value="PH-like_dom_sf"/>
</dbReference>
<dbReference type="Pfam" id="PF00169">
    <property type="entry name" value="PH"/>
    <property type="match status" value="1"/>
</dbReference>
<feature type="region of interest" description="Disordered" evidence="2">
    <location>
        <begin position="283"/>
        <end position="383"/>
    </location>
</feature>
<dbReference type="SMART" id="SM00233">
    <property type="entry name" value="PH"/>
    <property type="match status" value="1"/>
</dbReference>
<protein>
    <recommendedName>
        <fullName evidence="7">PH domain-containing protein</fullName>
    </recommendedName>
</protein>
<proteinExistence type="predicted"/>
<dbReference type="EMBL" id="KE346367">
    <property type="protein sequence ID" value="KJE94573.1"/>
    <property type="molecule type" value="Genomic_DNA"/>
</dbReference>
<dbReference type="Gene3D" id="2.30.42.10">
    <property type="match status" value="1"/>
</dbReference>
<dbReference type="FunFam" id="2.30.29.30:FF:000286">
    <property type="entry name" value="PH-protein kinase domain containing protein"/>
    <property type="match status" value="1"/>
</dbReference>
<dbReference type="SUPFAM" id="SSF50729">
    <property type="entry name" value="PH domain-like"/>
    <property type="match status" value="1"/>
</dbReference>